<evidence type="ECO:0000256" key="5">
    <source>
        <dbReference type="ARBA" id="ARBA00022826"/>
    </source>
</evidence>
<reference evidence="14" key="1">
    <citation type="submission" date="2013-12" db="EMBL/GenBank/DDBJ databases">
        <title>The Genome Sequence of Aphanomyces astaci APO3.</title>
        <authorList>
            <consortium name="The Broad Institute Genomics Platform"/>
            <person name="Russ C."/>
            <person name="Tyler B."/>
            <person name="van West P."/>
            <person name="Dieguez-Uribeondo J."/>
            <person name="Young S.K."/>
            <person name="Zeng Q."/>
            <person name="Gargeya S."/>
            <person name="Fitzgerald M."/>
            <person name="Abouelleil A."/>
            <person name="Alvarado L."/>
            <person name="Chapman S.B."/>
            <person name="Gainer-Dewar J."/>
            <person name="Goldberg J."/>
            <person name="Griggs A."/>
            <person name="Gujja S."/>
            <person name="Hansen M."/>
            <person name="Howarth C."/>
            <person name="Imamovic A."/>
            <person name="Ireland A."/>
            <person name="Larimer J."/>
            <person name="McCowan C."/>
            <person name="Murphy C."/>
            <person name="Pearson M."/>
            <person name="Poon T.W."/>
            <person name="Priest M."/>
            <person name="Roberts A."/>
            <person name="Saif S."/>
            <person name="Shea T."/>
            <person name="Sykes S."/>
            <person name="Wortman J."/>
            <person name="Nusbaum C."/>
            <person name="Birren B."/>
        </authorList>
    </citation>
    <scope>NUCLEOTIDE SEQUENCE [LARGE SCALE GENOMIC DNA]</scope>
    <source>
        <strain evidence="14">APO3</strain>
    </source>
</reference>
<dbReference type="Pfam" id="PF00520">
    <property type="entry name" value="Ion_trans"/>
    <property type="match status" value="1"/>
</dbReference>
<comment type="subcellular location">
    <subcellularLocation>
        <location evidence="1">Membrane</location>
        <topology evidence="1">Multi-pass membrane protein</topology>
    </subcellularLocation>
</comment>
<gene>
    <name evidence="14" type="ORF">H257_06626</name>
</gene>
<evidence type="ECO:0000256" key="8">
    <source>
        <dbReference type="ARBA" id="ARBA00022989"/>
    </source>
</evidence>
<feature type="transmembrane region" description="Helical" evidence="12">
    <location>
        <begin position="255"/>
        <end position="276"/>
    </location>
</feature>
<keyword evidence="7" id="KW-0630">Potassium</keyword>
<keyword evidence="4 12" id="KW-0812">Transmembrane</keyword>
<sequence length="521" mass="58274">MFATASAMADEGGSGFDNLSERAMILSRVLERQTRKHTITRRVSLQPIQLPSSVTAPKEKASSVVTPVLTTTSIIPDPAPVRTLSRGCGTNNNVAVTRRGGIWSYRQRLWRLFHDATSSLEAKYLSIFILTAVAVSIIVYIIQSQPDLSSPVRDVLTEIEHTCIYIFSLDFSIRLVCTPHLKAFLLDAFNWVDFVSVLPFYLEFVVDMKNSSSASSLSAIRTLRLLRVARILKLSRYTSSLQIFVKSLALSATPLFMLVFLMCLATILFSSAMYFAEMTDSACRSPLYSKTCHPNVNPLDDCCDLNPFNSIPATFWWALVSMTTVGYGDEVPVTPVGKFIASITMFAGMLILALPISVIGSNFQRVMKEVAQDTLKKNIEVVANLDVIRRMEMVDVLRGFEIIGDHIDIDPDELIALYDMNQSGALETEELDNFRHDLADLQRVIRTHQSHLVSPERAKRVERLSFGGSFKTADPSDQQLQLIEQMIETRLLESEVRMEAKITLLSKALLRLQGQLELMGD</sequence>
<evidence type="ECO:0000259" key="13">
    <source>
        <dbReference type="Pfam" id="PF00520"/>
    </source>
</evidence>
<evidence type="ECO:0000256" key="10">
    <source>
        <dbReference type="ARBA" id="ARBA00023136"/>
    </source>
</evidence>
<keyword evidence="11" id="KW-0407">Ion channel</keyword>
<evidence type="ECO:0000256" key="1">
    <source>
        <dbReference type="ARBA" id="ARBA00004141"/>
    </source>
</evidence>
<dbReference type="PROSITE" id="PS00018">
    <property type="entry name" value="EF_HAND_1"/>
    <property type="match status" value="1"/>
</dbReference>
<keyword evidence="9" id="KW-0406">Ion transport</keyword>
<dbReference type="EMBL" id="KI913126">
    <property type="protein sequence ID" value="ETV80291.1"/>
    <property type="molecule type" value="Genomic_DNA"/>
</dbReference>
<keyword evidence="5" id="KW-0631">Potassium channel</keyword>
<dbReference type="PANTHER" id="PTHR11537">
    <property type="entry name" value="VOLTAGE-GATED POTASSIUM CHANNEL"/>
    <property type="match status" value="1"/>
</dbReference>
<proteinExistence type="predicted"/>
<keyword evidence="2" id="KW-0813">Transport</keyword>
<evidence type="ECO:0000256" key="2">
    <source>
        <dbReference type="ARBA" id="ARBA00022448"/>
    </source>
</evidence>
<name>W4GLP9_APHAT</name>
<feature type="transmembrane region" description="Helical" evidence="12">
    <location>
        <begin position="124"/>
        <end position="142"/>
    </location>
</feature>
<evidence type="ECO:0000256" key="12">
    <source>
        <dbReference type="SAM" id="Phobius"/>
    </source>
</evidence>
<evidence type="ECO:0000256" key="11">
    <source>
        <dbReference type="ARBA" id="ARBA00023303"/>
    </source>
</evidence>
<dbReference type="OrthoDB" id="415460at2759"/>
<dbReference type="InterPro" id="IPR018247">
    <property type="entry name" value="EF_Hand_1_Ca_BS"/>
</dbReference>
<dbReference type="GeneID" id="20808622"/>
<organism evidence="14">
    <name type="scientific">Aphanomyces astaci</name>
    <name type="common">Crayfish plague agent</name>
    <dbReference type="NCBI Taxonomy" id="112090"/>
    <lineage>
        <taxon>Eukaryota</taxon>
        <taxon>Sar</taxon>
        <taxon>Stramenopiles</taxon>
        <taxon>Oomycota</taxon>
        <taxon>Saprolegniomycetes</taxon>
        <taxon>Saprolegniales</taxon>
        <taxon>Verrucalvaceae</taxon>
        <taxon>Aphanomyces</taxon>
    </lineage>
</organism>
<accession>W4GLP9</accession>
<dbReference type="Gene3D" id="1.10.287.70">
    <property type="match status" value="1"/>
</dbReference>
<dbReference type="AlphaFoldDB" id="W4GLP9"/>
<dbReference type="RefSeq" id="XP_009830215.1">
    <property type="nucleotide sequence ID" value="XM_009831913.1"/>
</dbReference>
<dbReference type="PANTHER" id="PTHR11537:SF254">
    <property type="entry name" value="POTASSIUM VOLTAGE-GATED CHANNEL PROTEIN SHAB"/>
    <property type="match status" value="1"/>
</dbReference>
<dbReference type="STRING" id="112090.W4GLP9"/>
<evidence type="ECO:0000313" key="14">
    <source>
        <dbReference type="EMBL" id="ETV80291.1"/>
    </source>
</evidence>
<dbReference type="GO" id="GO:0001508">
    <property type="term" value="P:action potential"/>
    <property type="evidence" value="ECO:0007669"/>
    <property type="project" value="TreeGrafter"/>
</dbReference>
<keyword evidence="3" id="KW-0633">Potassium transport</keyword>
<evidence type="ECO:0000256" key="7">
    <source>
        <dbReference type="ARBA" id="ARBA00022958"/>
    </source>
</evidence>
<dbReference type="SUPFAM" id="SSF81324">
    <property type="entry name" value="Voltage-gated potassium channels"/>
    <property type="match status" value="1"/>
</dbReference>
<feature type="transmembrane region" description="Helical" evidence="12">
    <location>
        <begin position="188"/>
        <end position="206"/>
    </location>
</feature>
<keyword evidence="8 12" id="KW-1133">Transmembrane helix</keyword>
<feature type="domain" description="Ion transport" evidence="13">
    <location>
        <begin position="123"/>
        <end position="368"/>
    </location>
</feature>
<evidence type="ECO:0000256" key="4">
    <source>
        <dbReference type="ARBA" id="ARBA00022692"/>
    </source>
</evidence>
<keyword evidence="10 12" id="KW-0472">Membrane</keyword>
<evidence type="ECO:0000256" key="6">
    <source>
        <dbReference type="ARBA" id="ARBA00022882"/>
    </source>
</evidence>
<evidence type="ECO:0000256" key="3">
    <source>
        <dbReference type="ARBA" id="ARBA00022538"/>
    </source>
</evidence>
<feature type="transmembrane region" description="Helical" evidence="12">
    <location>
        <begin position="339"/>
        <end position="359"/>
    </location>
</feature>
<evidence type="ECO:0000256" key="9">
    <source>
        <dbReference type="ARBA" id="ARBA00023065"/>
    </source>
</evidence>
<protein>
    <recommendedName>
        <fullName evidence="13">Ion transport domain-containing protein</fullName>
    </recommendedName>
</protein>
<dbReference type="InterPro" id="IPR027359">
    <property type="entry name" value="Volt_channel_dom_sf"/>
</dbReference>
<dbReference type="VEuPathDB" id="FungiDB:H257_06626"/>
<keyword evidence="6" id="KW-0851">Voltage-gated channel</keyword>
<dbReference type="PRINTS" id="PR00169">
    <property type="entry name" value="KCHANNEL"/>
</dbReference>
<dbReference type="GO" id="GO:0005249">
    <property type="term" value="F:voltage-gated potassium channel activity"/>
    <property type="evidence" value="ECO:0007669"/>
    <property type="project" value="InterPro"/>
</dbReference>
<dbReference type="Gene3D" id="1.20.120.350">
    <property type="entry name" value="Voltage-gated potassium channels. Chain C"/>
    <property type="match status" value="1"/>
</dbReference>
<dbReference type="GO" id="GO:0008076">
    <property type="term" value="C:voltage-gated potassium channel complex"/>
    <property type="evidence" value="ECO:0007669"/>
    <property type="project" value="InterPro"/>
</dbReference>
<dbReference type="InterPro" id="IPR028325">
    <property type="entry name" value="VG_K_chnl"/>
</dbReference>
<dbReference type="InterPro" id="IPR005821">
    <property type="entry name" value="Ion_trans_dom"/>
</dbReference>